<protein>
    <submittedName>
        <fullName evidence="1">Uncharacterized protein</fullName>
    </submittedName>
</protein>
<dbReference type="AlphaFoldDB" id="A0A7J6IT57"/>
<dbReference type="EMBL" id="ANPB02000007">
    <property type="protein sequence ID" value="KAF4479497.1"/>
    <property type="molecule type" value="Genomic_DNA"/>
</dbReference>
<dbReference type="RefSeq" id="XP_066007987.1">
    <property type="nucleotide sequence ID" value="XM_066152755.1"/>
</dbReference>
<dbReference type="GeneID" id="90980231"/>
<name>A0A7J6IT57_COLFN</name>
<evidence type="ECO:0000313" key="1">
    <source>
        <dbReference type="EMBL" id="KAF4479497.1"/>
    </source>
</evidence>
<dbReference type="Proteomes" id="UP000011096">
    <property type="component" value="Unassembled WGS sequence"/>
</dbReference>
<evidence type="ECO:0000313" key="2">
    <source>
        <dbReference type="Proteomes" id="UP000011096"/>
    </source>
</evidence>
<dbReference type="InParanoid" id="A0A7J6IT57"/>
<keyword evidence="2" id="KW-1185">Reference proteome</keyword>
<comment type="caution">
    <text evidence="1">The sequence shown here is derived from an EMBL/GenBank/DDBJ whole genome shotgun (WGS) entry which is preliminary data.</text>
</comment>
<reference evidence="1 2" key="2">
    <citation type="submission" date="2020-04" db="EMBL/GenBank/DDBJ databases">
        <title>Genome sequencing and assembly of multiple isolates from the Colletotrichum gloeosporioides species complex.</title>
        <authorList>
            <person name="Gan P."/>
            <person name="Shirasu K."/>
        </authorList>
    </citation>
    <scope>NUCLEOTIDE SEQUENCE [LARGE SCALE GENOMIC DNA]</scope>
    <source>
        <strain evidence="1 2">Nara gc5</strain>
    </source>
</reference>
<gene>
    <name evidence="1" type="ORF">CGGC5_v012790</name>
</gene>
<organism evidence="1 2">
    <name type="scientific">Colletotrichum fructicola (strain Nara gc5)</name>
    <name type="common">Anthracnose fungus</name>
    <name type="synonym">Colletotrichum gloeosporioides (strain Nara gc5)</name>
    <dbReference type="NCBI Taxonomy" id="1213859"/>
    <lineage>
        <taxon>Eukaryota</taxon>
        <taxon>Fungi</taxon>
        <taxon>Dikarya</taxon>
        <taxon>Ascomycota</taxon>
        <taxon>Pezizomycotina</taxon>
        <taxon>Sordariomycetes</taxon>
        <taxon>Hypocreomycetidae</taxon>
        <taxon>Glomerellales</taxon>
        <taxon>Glomerellaceae</taxon>
        <taxon>Colletotrichum</taxon>
        <taxon>Colletotrichum gloeosporioides species complex</taxon>
    </lineage>
</organism>
<proteinExistence type="predicted"/>
<sequence length="113" mass="12114">MLPGSPAIVAGCDDPRGILCQYVKDNSTGTQGLEGKPYPRPRDWKYSGGQIKVFDGRILRTCRHIVDGGNGIGSAIDVLKTGKLQGSQSGTRTAPNFTTPSVYWDVDAFARKG</sequence>
<reference evidence="1 2" key="1">
    <citation type="submission" date="2012-08" db="EMBL/GenBank/DDBJ databases">
        <authorList>
            <person name="Gan P.H.P."/>
            <person name="Ikeda K."/>
            <person name="Irieda H."/>
            <person name="Narusaka M."/>
            <person name="O'Connell R.J."/>
            <person name="Narusaka Y."/>
            <person name="Takano Y."/>
            <person name="Kubo Y."/>
            <person name="Shirasu K."/>
        </authorList>
    </citation>
    <scope>NUCLEOTIDE SEQUENCE [LARGE SCALE GENOMIC DNA]</scope>
    <source>
        <strain evidence="1 2">Nara gc5</strain>
    </source>
</reference>
<accession>A0A7J6IT57</accession>